<reference evidence="2" key="1">
    <citation type="journal article" date="2022" name="bioRxiv">
        <title>Sequencing and chromosome-scale assembly of the giantPleurodeles waltlgenome.</title>
        <authorList>
            <person name="Brown T."/>
            <person name="Elewa A."/>
            <person name="Iarovenko S."/>
            <person name="Subramanian E."/>
            <person name="Araus A.J."/>
            <person name="Petzold A."/>
            <person name="Susuki M."/>
            <person name="Suzuki K.-i.T."/>
            <person name="Hayashi T."/>
            <person name="Toyoda A."/>
            <person name="Oliveira C."/>
            <person name="Osipova E."/>
            <person name="Leigh N.D."/>
            <person name="Simon A."/>
            <person name="Yun M.H."/>
        </authorList>
    </citation>
    <scope>NUCLEOTIDE SEQUENCE</scope>
    <source>
        <strain evidence="2">20211129_DDA</strain>
        <tissue evidence="2">Liver</tissue>
    </source>
</reference>
<evidence type="ECO:0000313" key="3">
    <source>
        <dbReference type="Proteomes" id="UP001066276"/>
    </source>
</evidence>
<sequence>MWAACPRELGPINQHSIDGWCKPRARGLRWTPRSGRLPRLSFATRSPSAAPDVRPDLWGAIYGTGAYPPPRVSRDCSTTTTTGESKGRWGLVDPLQATGLKDLGQRSVYRRILSLATTWDEFVLRRTRRNTKKHLNRDCVIACVFGCLVFGHLERLSAPPELLLLKSLGALVFFCFGCAACMWSRRTDSRALLR</sequence>
<feature type="transmembrane region" description="Helical" evidence="1">
    <location>
        <begin position="135"/>
        <end position="153"/>
    </location>
</feature>
<gene>
    <name evidence="2" type="ORF">NDU88_007363</name>
</gene>
<accession>A0AAV7LUM6</accession>
<keyword evidence="1" id="KW-1133">Transmembrane helix</keyword>
<name>A0AAV7LUM6_PLEWA</name>
<keyword evidence="1" id="KW-0812">Transmembrane</keyword>
<dbReference type="AlphaFoldDB" id="A0AAV7LUM6"/>
<keyword evidence="3" id="KW-1185">Reference proteome</keyword>
<keyword evidence="1" id="KW-0472">Membrane</keyword>
<proteinExistence type="predicted"/>
<dbReference type="Proteomes" id="UP001066276">
    <property type="component" value="Chromosome 11"/>
</dbReference>
<protein>
    <submittedName>
        <fullName evidence="2">Uncharacterized protein</fullName>
    </submittedName>
</protein>
<evidence type="ECO:0000313" key="2">
    <source>
        <dbReference type="EMBL" id="KAJ1094285.1"/>
    </source>
</evidence>
<feature type="transmembrane region" description="Helical" evidence="1">
    <location>
        <begin position="165"/>
        <end position="184"/>
    </location>
</feature>
<comment type="caution">
    <text evidence="2">The sequence shown here is derived from an EMBL/GenBank/DDBJ whole genome shotgun (WGS) entry which is preliminary data.</text>
</comment>
<dbReference type="EMBL" id="JANPWB010000015">
    <property type="protein sequence ID" value="KAJ1094285.1"/>
    <property type="molecule type" value="Genomic_DNA"/>
</dbReference>
<organism evidence="2 3">
    <name type="scientific">Pleurodeles waltl</name>
    <name type="common">Iberian ribbed newt</name>
    <dbReference type="NCBI Taxonomy" id="8319"/>
    <lineage>
        <taxon>Eukaryota</taxon>
        <taxon>Metazoa</taxon>
        <taxon>Chordata</taxon>
        <taxon>Craniata</taxon>
        <taxon>Vertebrata</taxon>
        <taxon>Euteleostomi</taxon>
        <taxon>Amphibia</taxon>
        <taxon>Batrachia</taxon>
        <taxon>Caudata</taxon>
        <taxon>Salamandroidea</taxon>
        <taxon>Salamandridae</taxon>
        <taxon>Pleurodelinae</taxon>
        <taxon>Pleurodeles</taxon>
    </lineage>
</organism>
<evidence type="ECO:0000256" key="1">
    <source>
        <dbReference type="SAM" id="Phobius"/>
    </source>
</evidence>